<dbReference type="PROSITE" id="PS00380">
    <property type="entry name" value="RHODANESE_1"/>
    <property type="match status" value="1"/>
</dbReference>
<dbReference type="GO" id="GO:0004792">
    <property type="term" value="F:thiosulfate-cyanide sulfurtransferase activity"/>
    <property type="evidence" value="ECO:0007669"/>
    <property type="project" value="InterPro"/>
</dbReference>
<dbReference type="InterPro" id="IPR001763">
    <property type="entry name" value="Rhodanese-like_dom"/>
</dbReference>
<dbReference type="Gene3D" id="3.40.250.10">
    <property type="entry name" value="Rhodanese-like domain"/>
    <property type="match status" value="2"/>
</dbReference>
<dbReference type="EMBL" id="FNJR01000005">
    <property type="protein sequence ID" value="SDP53898.1"/>
    <property type="molecule type" value="Genomic_DNA"/>
</dbReference>
<evidence type="ECO:0000256" key="1">
    <source>
        <dbReference type="ARBA" id="ARBA00022679"/>
    </source>
</evidence>
<keyword evidence="2" id="KW-0677">Repeat</keyword>
<feature type="domain" description="Rhodanese" evidence="4">
    <location>
        <begin position="16"/>
        <end position="135"/>
    </location>
</feature>
<keyword evidence="1 5" id="KW-0808">Transferase</keyword>
<reference evidence="6" key="1">
    <citation type="submission" date="2016-10" db="EMBL/GenBank/DDBJ databases">
        <authorList>
            <person name="Varghese N."/>
            <person name="Submissions S."/>
        </authorList>
    </citation>
    <scope>NUCLEOTIDE SEQUENCE [LARGE SCALE GENOMIC DNA]</scope>
    <source>
        <strain evidence="6">DSM 46732</strain>
    </source>
</reference>
<evidence type="ECO:0000313" key="5">
    <source>
        <dbReference type="EMBL" id="SDP53898.1"/>
    </source>
</evidence>
<evidence type="ECO:0000313" key="6">
    <source>
        <dbReference type="Proteomes" id="UP000199497"/>
    </source>
</evidence>
<keyword evidence="6" id="KW-1185">Reference proteome</keyword>
<dbReference type="InterPro" id="IPR036873">
    <property type="entry name" value="Rhodanese-like_dom_sf"/>
</dbReference>
<dbReference type="OrthoDB" id="9770030at2"/>
<feature type="compositionally biased region" description="Low complexity" evidence="3">
    <location>
        <begin position="265"/>
        <end position="274"/>
    </location>
</feature>
<dbReference type="PANTHER" id="PTHR11364">
    <property type="entry name" value="THIOSULFATE SULFERTANSFERASE"/>
    <property type="match status" value="1"/>
</dbReference>
<dbReference type="InterPro" id="IPR001307">
    <property type="entry name" value="Thiosulphate_STrfase_CS"/>
</dbReference>
<organism evidence="5 6">
    <name type="scientific">Actinopolyspora xinjiangensis</name>
    <dbReference type="NCBI Taxonomy" id="405564"/>
    <lineage>
        <taxon>Bacteria</taxon>
        <taxon>Bacillati</taxon>
        <taxon>Actinomycetota</taxon>
        <taxon>Actinomycetes</taxon>
        <taxon>Actinopolysporales</taxon>
        <taxon>Actinopolysporaceae</taxon>
        <taxon>Actinopolyspora</taxon>
    </lineage>
</organism>
<dbReference type="InterPro" id="IPR045078">
    <property type="entry name" value="TST/MPST-like"/>
</dbReference>
<dbReference type="CDD" id="cd01448">
    <property type="entry name" value="TST_Repeat_1"/>
    <property type="match status" value="1"/>
</dbReference>
<name>A0A1H0TJX1_9ACTN</name>
<keyword evidence="5" id="KW-0670">Pyruvate</keyword>
<gene>
    <name evidence="5" type="ORF">SAMN04487905_10599</name>
</gene>
<evidence type="ECO:0000259" key="4">
    <source>
        <dbReference type="PROSITE" id="PS50206"/>
    </source>
</evidence>
<dbReference type="Proteomes" id="UP000199497">
    <property type="component" value="Unassembled WGS sequence"/>
</dbReference>
<protein>
    <submittedName>
        <fullName evidence="5">Thiosulfate/3-mercaptopyruvate sulfurtransferase</fullName>
    </submittedName>
</protein>
<dbReference type="SUPFAM" id="SSF52821">
    <property type="entry name" value="Rhodanese/Cell cycle control phosphatase"/>
    <property type="match status" value="2"/>
</dbReference>
<dbReference type="AlphaFoldDB" id="A0A1H0TJX1"/>
<sequence>MTPLITPGRLESELAGAEPPTVLDVRWNLLGPAGAEEYAEGHLPGALFVDVETELAAPPGGERGGRHPLPDPEVLQRALRAAGMDAHRPVVVYDSGDGSVAARAWWLLRWAGHARAFVLDGGFAAWVAAGLPVTTEVPDPAPGDFVVHPGNMPVTDADGARRLARTGVLLDARAGERYRGETEPVDPRAGHIPGAYNAPAAGHVADGAWRSPAELAERFTELGVTGEGEVGAYCGSGINACSVILALEYAGLRGPENPAVLYPGSWSEWSSSPERPVATGAESG</sequence>
<dbReference type="PROSITE" id="PS50206">
    <property type="entry name" value="RHODANESE_3"/>
    <property type="match status" value="2"/>
</dbReference>
<evidence type="ECO:0000256" key="2">
    <source>
        <dbReference type="ARBA" id="ARBA00022737"/>
    </source>
</evidence>
<dbReference type="RefSeq" id="WP_092600705.1">
    <property type="nucleotide sequence ID" value="NZ_FNJR01000005.1"/>
</dbReference>
<feature type="region of interest" description="Disordered" evidence="3">
    <location>
        <begin position="265"/>
        <end position="284"/>
    </location>
</feature>
<dbReference type="SMART" id="SM00450">
    <property type="entry name" value="RHOD"/>
    <property type="match status" value="2"/>
</dbReference>
<proteinExistence type="predicted"/>
<dbReference type="STRING" id="405564.SAMN04487905_10599"/>
<dbReference type="PANTHER" id="PTHR11364:SF27">
    <property type="entry name" value="SULFURTRANSFERASE"/>
    <property type="match status" value="1"/>
</dbReference>
<accession>A0A1H0TJX1</accession>
<feature type="domain" description="Rhodanese" evidence="4">
    <location>
        <begin position="163"/>
        <end position="278"/>
    </location>
</feature>
<dbReference type="Pfam" id="PF00581">
    <property type="entry name" value="Rhodanese"/>
    <property type="match status" value="2"/>
</dbReference>
<evidence type="ECO:0000256" key="3">
    <source>
        <dbReference type="SAM" id="MobiDB-lite"/>
    </source>
</evidence>